<organism evidence="1">
    <name type="scientific">marine sediment metagenome</name>
    <dbReference type="NCBI Taxonomy" id="412755"/>
    <lineage>
        <taxon>unclassified sequences</taxon>
        <taxon>metagenomes</taxon>
        <taxon>ecological metagenomes</taxon>
    </lineage>
</organism>
<dbReference type="EMBL" id="BART01030963">
    <property type="protein sequence ID" value="GAH09204.1"/>
    <property type="molecule type" value="Genomic_DNA"/>
</dbReference>
<gene>
    <name evidence="1" type="ORF">S01H4_53904</name>
</gene>
<accession>X1DW73</accession>
<proteinExistence type="predicted"/>
<feature type="non-terminal residue" evidence="1">
    <location>
        <position position="81"/>
    </location>
</feature>
<name>X1DW73_9ZZZZ</name>
<reference evidence="1" key="1">
    <citation type="journal article" date="2014" name="Front. Microbiol.">
        <title>High frequency of phylogenetically diverse reductive dehalogenase-homologous genes in deep subseafloor sedimentary metagenomes.</title>
        <authorList>
            <person name="Kawai M."/>
            <person name="Futagami T."/>
            <person name="Toyoda A."/>
            <person name="Takaki Y."/>
            <person name="Nishi S."/>
            <person name="Hori S."/>
            <person name="Arai W."/>
            <person name="Tsubouchi T."/>
            <person name="Morono Y."/>
            <person name="Uchiyama I."/>
            <person name="Ito T."/>
            <person name="Fujiyama A."/>
            <person name="Inagaki F."/>
            <person name="Takami H."/>
        </authorList>
    </citation>
    <scope>NUCLEOTIDE SEQUENCE</scope>
    <source>
        <strain evidence="1">Expedition CK06-06</strain>
    </source>
</reference>
<protein>
    <submittedName>
        <fullName evidence="1">Uncharacterized protein</fullName>
    </submittedName>
</protein>
<dbReference type="AlphaFoldDB" id="X1DW73"/>
<evidence type="ECO:0000313" key="1">
    <source>
        <dbReference type="EMBL" id="GAH09204.1"/>
    </source>
</evidence>
<comment type="caution">
    <text evidence="1">The sequence shown here is derived from an EMBL/GenBank/DDBJ whole genome shotgun (WGS) entry which is preliminary data.</text>
</comment>
<sequence length="81" mass="9852">MYGGDFKVKYPYSGVFYRWDYKEFPELGILENAVEKYRNAHIFSWDMDPDWAVVVGTRNKWEAIRAIIDQYYFNEYFIDSL</sequence>